<evidence type="ECO:0000313" key="2">
    <source>
        <dbReference type="EMBL" id="CAB0000668.1"/>
    </source>
</evidence>
<feature type="region of interest" description="Disordered" evidence="1">
    <location>
        <begin position="439"/>
        <end position="460"/>
    </location>
</feature>
<dbReference type="Proteomes" id="UP000479000">
    <property type="component" value="Unassembled WGS sequence"/>
</dbReference>
<feature type="compositionally biased region" description="Basic and acidic residues" evidence="1">
    <location>
        <begin position="14"/>
        <end position="26"/>
    </location>
</feature>
<dbReference type="EMBL" id="CADCXU010009763">
    <property type="protein sequence ID" value="CAB0000668.1"/>
    <property type="molecule type" value="Genomic_DNA"/>
</dbReference>
<organism evidence="2 3">
    <name type="scientific">Nesidiocoris tenuis</name>
    <dbReference type="NCBI Taxonomy" id="355587"/>
    <lineage>
        <taxon>Eukaryota</taxon>
        <taxon>Metazoa</taxon>
        <taxon>Ecdysozoa</taxon>
        <taxon>Arthropoda</taxon>
        <taxon>Hexapoda</taxon>
        <taxon>Insecta</taxon>
        <taxon>Pterygota</taxon>
        <taxon>Neoptera</taxon>
        <taxon>Paraneoptera</taxon>
        <taxon>Hemiptera</taxon>
        <taxon>Heteroptera</taxon>
        <taxon>Panheteroptera</taxon>
        <taxon>Cimicomorpha</taxon>
        <taxon>Miridae</taxon>
        <taxon>Dicyphina</taxon>
        <taxon>Nesidiocoris</taxon>
    </lineage>
</organism>
<feature type="compositionally biased region" description="Basic and acidic residues" evidence="1">
    <location>
        <begin position="485"/>
        <end position="494"/>
    </location>
</feature>
<evidence type="ECO:0000256" key="1">
    <source>
        <dbReference type="SAM" id="MobiDB-lite"/>
    </source>
</evidence>
<gene>
    <name evidence="2" type="ORF">NTEN_LOCUS6455</name>
</gene>
<accession>A0A6H5GC24</accession>
<feature type="region of interest" description="Disordered" evidence="1">
    <location>
        <begin position="1"/>
        <end position="52"/>
    </location>
</feature>
<protein>
    <submittedName>
        <fullName evidence="2">Uncharacterized protein</fullName>
    </submittedName>
</protein>
<keyword evidence="3" id="KW-1185">Reference proteome</keyword>
<feature type="region of interest" description="Disordered" evidence="1">
    <location>
        <begin position="481"/>
        <end position="509"/>
    </location>
</feature>
<proteinExistence type="predicted"/>
<sequence>MSRRAPVRIPAAKALDRRSLAMDRRTTAGGTGGGSGSRSFGGARPEYAEPPDPPGSFEFYQLYVLRRLDLPSTLTPEKKLAIVAELLRRRRSEVQKSAESKESMSTAAHQILRALDISKLTPDQKRILAARIGLLRRRRSAETSKSQVKEPAALSASSDLEDLDGADTYGFGAAALPFLGLYGLGLGGLGAAGGYGLAFVSPASYGQGNGGAYTDGSFGPNFGRRFATGPEGVELGPGRYAFPVFDHNQGFGGFGALGYYGHNLGFAYPGYGYGAGIFGARAYANPFYIILNKIWKYLVLCIDFMEKFVLKISKIQWEKNVISMGHPTATKATIADQGLGQKKINSRKRLSYGNDQGRTVGPCPSNTVRFACSPTPLGPDSANRPLTLNPRMTKGYMEEMVKHGKTTNEDGPYRFLPCGTYGRLAWRPRHGYVRARDTRRVRTPENRTDTATRRRQGAAHNATFAVPSPYVNLLHTLITQNSSHASDRDGRYEEEANGQRGSTVVEYYG</sequence>
<reference evidence="2 3" key="1">
    <citation type="submission" date="2020-02" db="EMBL/GenBank/DDBJ databases">
        <authorList>
            <person name="Ferguson B K."/>
        </authorList>
    </citation>
    <scope>NUCLEOTIDE SEQUENCE [LARGE SCALE GENOMIC DNA]</scope>
</reference>
<dbReference type="AlphaFoldDB" id="A0A6H5GC24"/>
<name>A0A6H5GC24_9HEMI</name>
<evidence type="ECO:0000313" key="3">
    <source>
        <dbReference type="Proteomes" id="UP000479000"/>
    </source>
</evidence>
<feature type="compositionally biased region" description="Basic and acidic residues" evidence="1">
    <location>
        <begin position="439"/>
        <end position="452"/>
    </location>
</feature>